<dbReference type="Gene3D" id="1.20.120.1750">
    <property type="match status" value="1"/>
</dbReference>
<dbReference type="PANTHER" id="PTHR11685">
    <property type="entry name" value="RBR FAMILY RING FINGER AND IBR DOMAIN-CONTAINING"/>
    <property type="match status" value="1"/>
</dbReference>
<keyword evidence="8" id="KW-0862">Zinc</keyword>
<keyword evidence="3" id="KW-0808">Transferase</keyword>
<comment type="caution">
    <text evidence="12">The sequence shown here is derived from an EMBL/GenBank/DDBJ whole genome shotgun (WGS) entry which is preliminary data.</text>
</comment>
<evidence type="ECO:0000256" key="8">
    <source>
        <dbReference type="ARBA" id="ARBA00022833"/>
    </source>
</evidence>
<keyword evidence="13" id="KW-1185">Reference proteome</keyword>
<reference evidence="12" key="1">
    <citation type="submission" date="2021-02" db="EMBL/GenBank/DDBJ databases">
        <authorList>
            <person name="Nowell W R."/>
        </authorList>
    </citation>
    <scope>NUCLEOTIDE SEQUENCE</scope>
</reference>
<evidence type="ECO:0000259" key="10">
    <source>
        <dbReference type="PROSITE" id="PS51873"/>
    </source>
</evidence>
<evidence type="ECO:0000256" key="2">
    <source>
        <dbReference type="ARBA" id="ARBA00012251"/>
    </source>
</evidence>
<dbReference type="Proteomes" id="UP000663854">
    <property type="component" value="Unassembled WGS sequence"/>
</dbReference>
<evidence type="ECO:0000256" key="3">
    <source>
        <dbReference type="ARBA" id="ARBA00022679"/>
    </source>
</evidence>
<proteinExistence type="predicted"/>
<name>A0A814FVP1_9BILA</name>
<keyword evidence="5" id="KW-0677">Repeat</keyword>
<keyword evidence="6" id="KW-0863">Zinc-finger</keyword>
<evidence type="ECO:0000313" key="12">
    <source>
        <dbReference type="EMBL" id="CAF0985510.1"/>
    </source>
</evidence>
<organism evidence="12 13">
    <name type="scientific">Rotaria sordida</name>
    <dbReference type="NCBI Taxonomy" id="392033"/>
    <lineage>
        <taxon>Eukaryota</taxon>
        <taxon>Metazoa</taxon>
        <taxon>Spiralia</taxon>
        <taxon>Gnathifera</taxon>
        <taxon>Rotifera</taxon>
        <taxon>Eurotatoria</taxon>
        <taxon>Bdelloidea</taxon>
        <taxon>Philodinida</taxon>
        <taxon>Philodinidae</taxon>
        <taxon>Rotaria</taxon>
    </lineage>
</organism>
<dbReference type="Gene3D" id="3.30.40.10">
    <property type="entry name" value="Zinc/RING finger domain, C3HC4 (zinc finger)"/>
    <property type="match status" value="1"/>
</dbReference>
<evidence type="ECO:0000256" key="7">
    <source>
        <dbReference type="ARBA" id="ARBA00022786"/>
    </source>
</evidence>
<evidence type="ECO:0000256" key="1">
    <source>
        <dbReference type="ARBA" id="ARBA00001798"/>
    </source>
</evidence>
<dbReference type="PROSITE" id="PS51873">
    <property type="entry name" value="TRIAD"/>
    <property type="match status" value="1"/>
</dbReference>
<evidence type="ECO:0000256" key="4">
    <source>
        <dbReference type="ARBA" id="ARBA00022723"/>
    </source>
</evidence>
<evidence type="ECO:0000256" key="6">
    <source>
        <dbReference type="ARBA" id="ARBA00022771"/>
    </source>
</evidence>
<keyword evidence="4" id="KW-0479">Metal-binding</keyword>
<evidence type="ECO:0000256" key="5">
    <source>
        <dbReference type="ARBA" id="ARBA00022737"/>
    </source>
</evidence>
<accession>A0A814FVP1</accession>
<protein>
    <recommendedName>
        <fullName evidence="2">RBR-type E3 ubiquitin transferase</fullName>
        <ecNumber evidence="2">2.3.2.31</ecNumber>
    </recommendedName>
</protein>
<dbReference type="Pfam" id="PF01485">
    <property type="entry name" value="IBR"/>
    <property type="match status" value="1"/>
</dbReference>
<comment type="catalytic activity">
    <reaction evidence="1">
        <text>[E2 ubiquitin-conjugating enzyme]-S-ubiquitinyl-L-cysteine + [acceptor protein]-L-lysine = [E2 ubiquitin-conjugating enzyme]-L-cysteine + [acceptor protein]-N(6)-ubiquitinyl-L-lysine.</text>
        <dbReference type="EC" id="2.3.2.31"/>
    </reaction>
</comment>
<gene>
    <name evidence="12" type="ORF">JXQ802_LOCUS13406</name>
    <name evidence="11" type="ORF">PYM288_LOCUS10105</name>
</gene>
<dbReference type="GO" id="GO:0016567">
    <property type="term" value="P:protein ubiquitination"/>
    <property type="evidence" value="ECO:0007669"/>
    <property type="project" value="InterPro"/>
</dbReference>
<dbReference type="InterPro" id="IPR002867">
    <property type="entry name" value="IBR_dom"/>
</dbReference>
<keyword evidence="9" id="KW-0175">Coiled coil</keyword>
<dbReference type="GO" id="GO:0061630">
    <property type="term" value="F:ubiquitin protein ligase activity"/>
    <property type="evidence" value="ECO:0007669"/>
    <property type="project" value="UniProtKB-EC"/>
</dbReference>
<keyword evidence="7" id="KW-0833">Ubl conjugation pathway</keyword>
<dbReference type="SMART" id="SM00647">
    <property type="entry name" value="IBR"/>
    <property type="match status" value="1"/>
</dbReference>
<dbReference type="InterPro" id="IPR031127">
    <property type="entry name" value="E3_UB_ligase_RBR"/>
</dbReference>
<feature type="domain" description="RING-type" evidence="10">
    <location>
        <begin position="181"/>
        <end position="418"/>
    </location>
</feature>
<dbReference type="EC" id="2.3.2.31" evidence="2"/>
<dbReference type="SUPFAM" id="SSF57850">
    <property type="entry name" value="RING/U-box"/>
    <property type="match status" value="2"/>
</dbReference>
<dbReference type="GO" id="GO:0008270">
    <property type="term" value="F:zinc ion binding"/>
    <property type="evidence" value="ECO:0007669"/>
    <property type="project" value="UniProtKB-KW"/>
</dbReference>
<dbReference type="EMBL" id="CAJNOH010000155">
    <property type="protein sequence ID" value="CAF0912693.1"/>
    <property type="molecule type" value="Genomic_DNA"/>
</dbReference>
<dbReference type="InterPro" id="IPR013083">
    <property type="entry name" value="Znf_RING/FYVE/PHD"/>
</dbReference>
<dbReference type="CDD" id="cd20335">
    <property type="entry name" value="BRcat_RBR"/>
    <property type="match status" value="1"/>
</dbReference>
<feature type="coiled-coil region" evidence="9">
    <location>
        <begin position="36"/>
        <end position="78"/>
    </location>
</feature>
<sequence length="425" mass="48759">MDNIGQQHDILRRDIDQDNINKTLFEQIDGWEKESIENIRSAAETVRIDLKQLTEESKKRLNNLMNKLSDELRSNQESDDYKEDDLDRWSSEIMTTESARLASAYGCWSRGKLVTKGIYSTEYEKLETLPNDEVTITLDCNARQFSYLHERTKTIVTSKKRDIKPSESVVPKESSPFPKECQGTCSICNDDNLTLVTLSKQCQHEAACCIPCLTQNISNGITAKGIHRFECPMPTCKVVFKSSEYYRLLDARLIAVVDKLLLNRFLESNEEFRWCKSRKGCGAGQLVSNYKDLLGYYTCYACYQPLCFRHAIEWHTGYTCDEFDRERTLNPDLASDVTVLAFTKQCPNQSCRTPIMKFEGCDVMTCCRYGTHTCIESKGKCDHGGQNYCGQKFCWKCLGKIDIDKKTGAYIRHCNQNCEYATLNN</sequence>
<dbReference type="EMBL" id="CAJNOL010000288">
    <property type="protein sequence ID" value="CAF0985510.1"/>
    <property type="molecule type" value="Genomic_DNA"/>
</dbReference>
<evidence type="ECO:0000256" key="9">
    <source>
        <dbReference type="SAM" id="Coils"/>
    </source>
</evidence>
<dbReference type="InterPro" id="IPR044066">
    <property type="entry name" value="TRIAD_supradom"/>
</dbReference>
<dbReference type="AlphaFoldDB" id="A0A814FVP1"/>
<evidence type="ECO:0000313" key="13">
    <source>
        <dbReference type="Proteomes" id="UP000663870"/>
    </source>
</evidence>
<dbReference type="Proteomes" id="UP000663870">
    <property type="component" value="Unassembled WGS sequence"/>
</dbReference>
<evidence type="ECO:0000313" key="11">
    <source>
        <dbReference type="EMBL" id="CAF0912693.1"/>
    </source>
</evidence>